<dbReference type="InterPro" id="IPR013968">
    <property type="entry name" value="PKS_KR"/>
</dbReference>
<dbReference type="InterPro" id="IPR009081">
    <property type="entry name" value="PP-bd_ACP"/>
</dbReference>
<dbReference type="PROSITE" id="PS52004">
    <property type="entry name" value="KS3_2"/>
    <property type="match status" value="1"/>
</dbReference>
<dbReference type="CDD" id="cd00833">
    <property type="entry name" value="PKS"/>
    <property type="match status" value="1"/>
</dbReference>
<dbReference type="Pfam" id="PF08659">
    <property type="entry name" value="KR"/>
    <property type="match status" value="1"/>
</dbReference>
<dbReference type="InterPro" id="IPR020803">
    <property type="entry name" value="MeTfrase_dom"/>
</dbReference>
<dbReference type="Gene3D" id="1.10.1200.10">
    <property type="entry name" value="ACP-like"/>
    <property type="match status" value="1"/>
</dbReference>
<dbReference type="PROSITE" id="PS00606">
    <property type="entry name" value="KS3_1"/>
    <property type="match status" value="1"/>
</dbReference>
<dbReference type="InterPro" id="IPR057326">
    <property type="entry name" value="KR_dom"/>
</dbReference>
<dbReference type="GO" id="GO:0031177">
    <property type="term" value="F:phosphopantetheine binding"/>
    <property type="evidence" value="ECO:0007669"/>
    <property type="project" value="InterPro"/>
</dbReference>
<evidence type="ECO:0000256" key="6">
    <source>
        <dbReference type="SAM" id="MobiDB-lite"/>
    </source>
</evidence>
<dbReference type="InterPro" id="IPR013217">
    <property type="entry name" value="Methyltransf_12"/>
</dbReference>
<proteinExistence type="predicted"/>
<evidence type="ECO:0000259" key="7">
    <source>
        <dbReference type="PROSITE" id="PS50075"/>
    </source>
</evidence>
<evidence type="ECO:0000256" key="4">
    <source>
        <dbReference type="ARBA" id="ARBA00023268"/>
    </source>
</evidence>
<dbReference type="Pfam" id="PF00109">
    <property type="entry name" value="ketoacyl-synt"/>
    <property type="match status" value="1"/>
</dbReference>
<dbReference type="PANTHER" id="PTHR43775:SF37">
    <property type="entry name" value="SI:DKEY-61P9.11"/>
    <property type="match status" value="1"/>
</dbReference>
<dbReference type="PROSITE" id="PS50075">
    <property type="entry name" value="CARRIER"/>
    <property type="match status" value="1"/>
</dbReference>
<dbReference type="SUPFAM" id="SSF55048">
    <property type="entry name" value="Probable ACP-binding domain of malonyl-CoA ACP transacylase"/>
    <property type="match status" value="1"/>
</dbReference>
<dbReference type="Pfam" id="PF00550">
    <property type="entry name" value="PP-binding"/>
    <property type="match status" value="1"/>
</dbReference>
<organism evidence="9 10">
    <name type="scientific">Sorangium cellulosum</name>
    <name type="common">Polyangium cellulosum</name>
    <dbReference type="NCBI Taxonomy" id="56"/>
    <lineage>
        <taxon>Bacteria</taxon>
        <taxon>Pseudomonadati</taxon>
        <taxon>Myxococcota</taxon>
        <taxon>Polyangia</taxon>
        <taxon>Polyangiales</taxon>
        <taxon>Polyangiaceae</taxon>
        <taxon>Sorangium</taxon>
    </lineage>
</organism>
<dbReference type="GO" id="GO:0006633">
    <property type="term" value="P:fatty acid biosynthetic process"/>
    <property type="evidence" value="ECO:0007669"/>
    <property type="project" value="InterPro"/>
</dbReference>
<dbReference type="InterPro" id="IPR020841">
    <property type="entry name" value="PKS_Beta-ketoAc_synthase_dom"/>
</dbReference>
<gene>
    <name evidence="9" type="ORF">SOCE836_041140</name>
</gene>
<protein>
    <submittedName>
        <fullName evidence="9">Polyketide synthase</fullName>
    </submittedName>
</protein>
<dbReference type="InterPro" id="IPR014043">
    <property type="entry name" value="Acyl_transferase_dom"/>
</dbReference>
<sequence length="1917" mass="205273">MSQSKQDQSTALLRALVVIEELEARLASFERTRTEPVAVIGTSCRMPLGADSPEAFWELLREGVDATSDIPSDRWDVDAFFDPDPQQPGKSYVRRGSFLRSVDQFDPSFFGISPREAQSLDPQQRLLLEVSWEALERAGQSPDALFGSSTGVFVGMMSNDYAHLITAAQARGGSDGYAASGNELSFAAGRLSYVLGLQGPSMVVTTACSSSLVAIHLACQSLRNGECRVALAGGVSLMLSPDPWAALSRLRALAPDGRSKAFDASADGYGRGEGCGVLVLKRLSDALRDGDPIVALIRGSAVNHDGPSGGLTVPNGVAQRALIRRALEASGVEASQVSYVEAHGTGTSLGDPIELNALGEVFGAGRSAERPLWVGAVKANIGHLEAAAGVAGVLKVALAMQHGELPEQPHLRQPSPHVAWAELPVRVPMERTRWPSAEGERRVAGVSSFGLSGINAHVVLEEAPAAPEVPEKEGGAERPAQLLCISAKREGALRELAGRYAAHLESHPEERLGDVGFTAHTGRAHFAHRLSVVASSRAQMQERLSAFARGERGEQTEQGRVERAEGPRVAFLFTGQGSQYVGMGQELFATEPVFRRAIEECDALLRGQLERSLIEVLYPAEGQASPLDETEYTQPALFAVGYALAAQWKAWGIEPFAVLGHSVGEYVAACVAGVFGLPEGLGLIATRGRLMQALSKQGAMAALFADEATVAEAVRPYAAEASIAAVNGPSETVVSGARGAVTAVVEALGARGVKSRWLNVSHAFHSPLMGPMVEAFERAASQVKLGLPQRRLIANVTGRAAREEVTRASYWASHVRAPVRFLEGIRALHEAGAEAFVEVGPAPVLSAMGRRCVPEGAGVWLPSLRPKRSDCAQMLESLGALYVRGAKVDFAGLDRDRARRKLVLPTYPFQRRRCWIDAPPVTKNGAAAPASADTSVARYYDALSTVDAGDSPDRDSLEQAYLTFPPFREAVPEFSWLRTMARPRKHAADFARVGAAQREMRQVAFRHVDFLSCSKVLDFGCGHAADLIALAEQHPHLELHGYTISPEQARLGHRKLRAHRLEDRVKIFNCDSTRHDFPSQYDVMIGFEVAAHIADKDALFANISRHLQQGGFVVMADFVANGASSIVHEETSSYLVTRDEWCDLFARYRLSVAECVDVSREVGNFFHDERLEERFAEVGPGLDPLVLQSFRSYANLGRMLEKKLVSYVLLVLRKDGYARAEHVSRAARARMSAPLPYAAAAWGEEMPAAALEDGAPSPLSAGARAEASLDAGVYAVEWSPLERRAASSRPASESPGSWLVVADRGGVGARLASLLEAKGERCDLVRPSDAARRERLAEILRDAAQRDGRPLRGLLHLGSLDAGTAEPASTEALDAAQAMGCVSLLASIQALADVPEARSARLWAVTRGAQPVSGAGPAIAAAPVWGLGRVAALEVPEQWGGLLDLAPEASDADAALLLDAIERPEGEDQIAFRGGQRHVARLARQAVQAAPRVEVSAGAIYLITGGLGALGLAVARWLFARGARHLALVGRRGLPPRDTWADLPPDHPLQPAISAVCALEAEGASVRVFAADVGDEARMTELFASLRAEELPLRGVVHAAGFADTRPIRALDEGAVEAVLRAKVRGAWLLDRLARGAPLDFFVSFSSIASVWGSAGMAHYAAANAFLDALAHARRREGRPYVSVNWGPWAGGGMASPELLAELERIGISALSPAEGLAMLERLAGADVAQAVVARVDLRVFKPLQEAMRRRPLFERFELEGAPRGPAAGDDDGLRRQLSEAPPRARSAMVAEHVRALVVKILQLDPSDPIDPRRPLRELGLDSLMAVELRNLVERSTGRRFSATLLIDYPTLEALSRRVAEDLLGPEVGSDGLDAKPPGAEPPPPEAAADLDDLSEEQMAAALAQELAAMRTLRLST</sequence>
<dbReference type="InterPro" id="IPR016035">
    <property type="entry name" value="Acyl_Trfase/lysoPLipase"/>
</dbReference>
<evidence type="ECO:0000256" key="5">
    <source>
        <dbReference type="ARBA" id="ARBA00054155"/>
    </source>
</evidence>
<dbReference type="SMART" id="SM00823">
    <property type="entry name" value="PKS_PP"/>
    <property type="match status" value="1"/>
</dbReference>
<dbReference type="InterPro" id="IPR001227">
    <property type="entry name" value="Ac_transferase_dom_sf"/>
</dbReference>
<dbReference type="SUPFAM" id="SSF51735">
    <property type="entry name" value="NAD(P)-binding Rossmann-fold domains"/>
    <property type="match status" value="2"/>
</dbReference>
<feature type="domain" description="Ketosynthase family 3 (KS3)" evidence="8">
    <location>
        <begin position="34"/>
        <end position="462"/>
    </location>
</feature>
<dbReference type="SUPFAM" id="SSF47336">
    <property type="entry name" value="ACP-like"/>
    <property type="match status" value="1"/>
</dbReference>
<dbReference type="SMART" id="SM00822">
    <property type="entry name" value="PKS_KR"/>
    <property type="match status" value="1"/>
</dbReference>
<dbReference type="Gene3D" id="3.40.50.150">
    <property type="entry name" value="Vaccinia Virus protein VP39"/>
    <property type="match status" value="1"/>
</dbReference>
<dbReference type="InterPro" id="IPR050091">
    <property type="entry name" value="PKS_NRPS_Biosynth_Enz"/>
</dbReference>
<dbReference type="GO" id="GO:0004312">
    <property type="term" value="F:fatty acid synthase activity"/>
    <property type="evidence" value="ECO:0007669"/>
    <property type="project" value="TreeGrafter"/>
</dbReference>
<dbReference type="InterPro" id="IPR006162">
    <property type="entry name" value="Ppantetheine_attach_site"/>
</dbReference>
<dbReference type="Pfam" id="PF22621">
    <property type="entry name" value="CurL-like_PKS_C"/>
    <property type="match status" value="1"/>
</dbReference>
<dbReference type="EMBL" id="CP012672">
    <property type="protein sequence ID" value="AUX31978.1"/>
    <property type="molecule type" value="Genomic_DNA"/>
</dbReference>
<evidence type="ECO:0000313" key="9">
    <source>
        <dbReference type="EMBL" id="AUX31978.1"/>
    </source>
</evidence>
<evidence type="ECO:0000256" key="2">
    <source>
        <dbReference type="ARBA" id="ARBA00022553"/>
    </source>
</evidence>
<dbReference type="Gene3D" id="3.40.47.10">
    <property type="match status" value="1"/>
</dbReference>
<dbReference type="InterPro" id="IPR014031">
    <property type="entry name" value="Ketoacyl_synth_C"/>
</dbReference>
<dbReference type="SUPFAM" id="SSF53335">
    <property type="entry name" value="S-adenosyl-L-methionine-dependent methyltransferases"/>
    <property type="match status" value="1"/>
</dbReference>
<dbReference type="SUPFAM" id="SSF53901">
    <property type="entry name" value="Thiolase-like"/>
    <property type="match status" value="1"/>
</dbReference>
<dbReference type="SMART" id="SM00828">
    <property type="entry name" value="PKS_MT"/>
    <property type="match status" value="1"/>
</dbReference>
<dbReference type="Proteomes" id="UP000295497">
    <property type="component" value="Chromosome"/>
</dbReference>
<dbReference type="CDD" id="cd02440">
    <property type="entry name" value="AdoMet_MTases"/>
    <property type="match status" value="1"/>
</dbReference>
<evidence type="ECO:0000259" key="8">
    <source>
        <dbReference type="PROSITE" id="PS52004"/>
    </source>
</evidence>
<dbReference type="InterPro" id="IPR016036">
    <property type="entry name" value="Malonyl_transacylase_ACP-bd"/>
</dbReference>
<reference evidence="9 10" key="1">
    <citation type="submission" date="2015-09" db="EMBL/GenBank/DDBJ databases">
        <title>Sorangium comparison.</title>
        <authorList>
            <person name="Zaburannyi N."/>
            <person name="Bunk B."/>
            <person name="Overmann J."/>
            <person name="Mueller R."/>
        </authorList>
    </citation>
    <scope>NUCLEOTIDE SEQUENCE [LARGE SCALE GENOMIC DNA]</scope>
    <source>
        <strain evidence="9 10">So ce836</strain>
    </source>
</reference>
<dbReference type="Pfam" id="PF02801">
    <property type="entry name" value="Ketoacyl-synt_C"/>
    <property type="match status" value="1"/>
</dbReference>
<comment type="function">
    <text evidence="5">Involved in production of the polyketide antibiotic thailandamide.</text>
</comment>
<dbReference type="InterPro" id="IPR014030">
    <property type="entry name" value="Ketoacyl_synth_N"/>
</dbReference>
<dbReference type="SUPFAM" id="SSF52151">
    <property type="entry name" value="FabD/lysophospholipase-like"/>
    <property type="match status" value="1"/>
</dbReference>
<feature type="domain" description="Carrier" evidence="7">
    <location>
        <begin position="1788"/>
        <end position="1863"/>
    </location>
</feature>
<evidence type="ECO:0000313" key="10">
    <source>
        <dbReference type="Proteomes" id="UP000295497"/>
    </source>
</evidence>
<dbReference type="FunFam" id="3.40.366.10:FF:000002">
    <property type="entry name" value="Probable polyketide synthase 2"/>
    <property type="match status" value="1"/>
</dbReference>
<keyword evidence="4" id="KW-0511">Multifunctional enzyme</keyword>
<evidence type="ECO:0000256" key="1">
    <source>
        <dbReference type="ARBA" id="ARBA00022450"/>
    </source>
</evidence>
<dbReference type="InterPro" id="IPR016039">
    <property type="entry name" value="Thiolase-like"/>
</dbReference>
<dbReference type="SMART" id="SM01294">
    <property type="entry name" value="PKS_PP_betabranch"/>
    <property type="match status" value="1"/>
</dbReference>
<feature type="region of interest" description="Disordered" evidence="6">
    <location>
        <begin position="1865"/>
        <end position="1891"/>
    </location>
</feature>
<dbReference type="InterPro" id="IPR018201">
    <property type="entry name" value="Ketoacyl_synth_AS"/>
</dbReference>
<dbReference type="SMART" id="SM00825">
    <property type="entry name" value="PKS_KS"/>
    <property type="match status" value="1"/>
</dbReference>
<dbReference type="InterPro" id="IPR020806">
    <property type="entry name" value="PKS_PP-bd"/>
</dbReference>
<keyword evidence="1" id="KW-0596">Phosphopantetheine</keyword>
<dbReference type="Gene3D" id="3.30.70.3290">
    <property type="match status" value="1"/>
</dbReference>
<dbReference type="SMART" id="SM00827">
    <property type="entry name" value="PKS_AT"/>
    <property type="match status" value="1"/>
</dbReference>
<dbReference type="GO" id="GO:0004315">
    <property type="term" value="F:3-oxoacyl-[acyl-carrier-protein] synthase activity"/>
    <property type="evidence" value="ECO:0007669"/>
    <property type="project" value="InterPro"/>
</dbReference>
<dbReference type="CDD" id="cd08955">
    <property type="entry name" value="KR_2_FAS_SDR_x"/>
    <property type="match status" value="1"/>
</dbReference>
<dbReference type="Pfam" id="PF00698">
    <property type="entry name" value="Acyl_transf_1"/>
    <property type="match status" value="1"/>
</dbReference>
<keyword evidence="2" id="KW-0597">Phosphoprotein</keyword>
<accession>A0A4P2QPV1</accession>
<dbReference type="Pfam" id="PF08242">
    <property type="entry name" value="Methyltransf_12"/>
    <property type="match status" value="1"/>
</dbReference>
<name>A0A4P2QPV1_SORCE</name>
<dbReference type="PANTHER" id="PTHR43775">
    <property type="entry name" value="FATTY ACID SYNTHASE"/>
    <property type="match status" value="1"/>
</dbReference>
<dbReference type="InterPro" id="IPR029063">
    <property type="entry name" value="SAM-dependent_MTases_sf"/>
</dbReference>
<dbReference type="FunFam" id="3.40.47.10:FF:000019">
    <property type="entry name" value="Polyketide synthase type I"/>
    <property type="match status" value="1"/>
</dbReference>
<dbReference type="RefSeq" id="WP_129575670.1">
    <property type="nucleotide sequence ID" value="NZ_CP012672.1"/>
</dbReference>
<dbReference type="Gene3D" id="3.40.366.10">
    <property type="entry name" value="Malonyl-Coenzyme A Acyl Carrier Protein, domain 2"/>
    <property type="match status" value="1"/>
</dbReference>
<dbReference type="Gene3D" id="3.40.50.720">
    <property type="entry name" value="NAD(P)-binding Rossmann-like Domain"/>
    <property type="match status" value="1"/>
</dbReference>
<keyword evidence="3" id="KW-0808">Transferase</keyword>
<dbReference type="InterPro" id="IPR036736">
    <property type="entry name" value="ACP-like_sf"/>
</dbReference>
<dbReference type="InterPro" id="IPR036291">
    <property type="entry name" value="NAD(P)-bd_dom_sf"/>
</dbReference>
<dbReference type="PROSITE" id="PS00012">
    <property type="entry name" value="PHOSPHOPANTETHEINE"/>
    <property type="match status" value="1"/>
</dbReference>
<evidence type="ECO:0000256" key="3">
    <source>
        <dbReference type="ARBA" id="ARBA00022679"/>
    </source>
</evidence>